<dbReference type="SUPFAM" id="SSF46894">
    <property type="entry name" value="C-terminal effector domain of the bipartite response regulators"/>
    <property type="match status" value="1"/>
</dbReference>
<dbReference type="InterPro" id="IPR001867">
    <property type="entry name" value="OmpR/PhoB-type_DNA-bd"/>
</dbReference>
<evidence type="ECO:0000256" key="1">
    <source>
        <dbReference type="ARBA" id="ARBA00023125"/>
    </source>
</evidence>
<dbReference type="PROSITE" id="PS50110">
    <property type="entry name" value="RESPONSE_REGULATORY"/>
    <property type="match status" value="1"/>
</dbReference>
<dbReference type="Pfam" id="PF00072">
    <property type="entry name" value="Response_reg"/>
    <property type="match status" value="1"/>
</dbReference>
<organism evidence="6 7">
    <name type="scientific">Rhodanobacter terrae</name>
    <dbReference type="NCBI Taxonomy" id="418647"/>
    <lineage>
        <taxon>Bacteria</taxon>
        <taxon>Pseudomonadati</taxon>
        <taxon>Pseudomonadota</taxon>
        <taxon>Gammaproteobacteria</taxon>
        <taxon>Lysobacterales</taxon>
        <taxon>Rhodanobacteraceae</taxon>
        <taxon>Rhodanobacter</taxon>
    </lineage>
</organism>
<evidence type="ECO:0000313" key="6">
    <source>
        <dbReference type="EMBL" id="MFC5582703.1"/>
    </source>
</evidence>
<dbReference type="Pfam" id="PF00486">
    <property type="entry name" value="Trans_reg_C"/>
    <property type="match status" value="1"/>
</dbReference>
<name>A0ABW0T1K1_9GAMM</name>
<dbReference type="CDD" id="cd00383">
    <property type="entry name" value="trans_reg_C"/>
    <property type="match status" value="1"/>
</dbReference>
<evidence type="ECO:0000256" key="2">
    <source>
        <dbReference type="PROSITE-ProRule" id="PRU00169"/>
    </source>
</evidence>
<dbReference type="PROSITE" id="PS51755">
    <property type="entry name" value="OMPR_PHOB"/>
    <property type="match status" value="1"/>
</dbReference>
<dbReference type="SUPFAM" id="SSF52172">
    <property type="entry name" value="CheY-like"/>
    <property type="match status" value="1"/>
</dbReference>
<evidence type="ECO:0000256" key="3">
    <source>
        <dbReference type="PROSITE-ProRule" id="PRU01091"/>
    </source>
</evidence>
<dbReference type="Gene3D" id="6.10.250.690">
    <property type="match status" value="1"/>
</dbReference>
<dbReference type="PANTHER" id="PTHR48111:SF76">
    <property type="entry name" value="TWO-COMPONENT RESPONSE REGULATOR"/>
    <property type="match status" value="1"/>
</dbReference>
<proteinExistence type="predicted"/>
<protein>
    <submittedName>
        <fullName evidence="6">Response regulator transcription factor</fullName>
    </submittedName>
</protein>
<dbReference type="SMART" id="SM00448">
    <property type="entry name" value="REC"/>
    <property type="match status" value="1"/>
</dbReference>
<dbReference type="Gene3D" id="1.10.10.10">
    <property type="entry name" value="Winged helix-like DNA-binding domain superfamily/Winged helix DNA-binding domain"/>
    <property type="match status" value="1"/>
</dbReference>
<dbReference type="SMART" id="SM00862">
    <property type="entry name" value="Trans_reg_C"/>
    <property type="match status" value="1"/>
</dbReference>
<feature type="domain" description="OmpR/PhoB-type" evidence="5">
    <location>
        <begin position="125"/>
        <end position="223"/>
    </location>
</feature>
<keyword evidence="2" id="KW-0597">Phosphoprotein</keyword>
<dbReference type="EMBL" id="JBHSNG010000022">
    <property type="protein sequence ID" value="MFC5582703.1"/>
    <property type="molecule type" value="Genomic_DNA"/>
</dbReference>
<feature type="DNA-binding region" description="OmpR/PhoB-type" evidence="3">
    <location>
        <begin position="125"/>
        <end position="223"/>
    </location>
</feature>
<feature type="domain" description="Response regulatory" evidence="4">
    <location>
        <begin position="2"/>
        <end position="116"/>
    </location>
</feature>
<sequence length="225" mass="25380">MKILIVEDDHAMAAHIVAGLHPRHRHVERVADGYQGLSQVASAHYDLLIVDRMLPKLDGLGLVRELRAAGRETPVLMVSALGEVDARVEGLEAGVDDYLAKPFAMTELNARIDALARRPRLGEPTTRRRVADLELDRLSRTVKRAGRTIELQPREFLLLDYLMAHAGRVVTRAMLLEHVWEFHFEPQTSVVETHISRLRAKIDRDFDGELLHTIRGVGYSLRAAH</sequence>
<dbReference type="InterPro" id="IPR011006">
    <property type="entry name" value="CheY-like_superfamily"/>
</dbReference>
<evidence type="ECO:0000259" key="4">
    <source>
        <dbReference type="PROSITE" id="PS50110"/>
    </source>
</evidence>
<reference evidence="7" key="1">
    <citation type="journal article" date="2019" name="Int. J. Syst. Evol. Microbiol.">
        <title>The Global Catalogue of Microorganisms (GCM) 10K type strain sequencing project: providing services to taxonomists for standard genome sequencing and annotation.</title>
        <authorList>
            <consortium name="The Broad Institute Genomics Platform"/>
            <consortium name="The Broad Institute Genome Sequencing Center for Infectious Disease"/>
            <person name="Wu L."/>
            <person name="Ma J."/>
        </authorList>
    </citation>
    <scope>NUCLEOTIDE SEQUENCE [LARGE SCALE GENOMIC DNA]</scope>
    <source>
        <strain evidence="7">CGMCC 1.13587</strain>
    </source>
</reference>
<dbReference type="InterPro" id="IPR039420">
    <property type="entry name" value="WalR-like"/>
</dbReference>
<keyword evidence="7" id="KW-1185">Reference proteome</keyword>
<gene>
    <name evidence="6" type="ORF">ACFPPB_16405</name>
</gene>
<feature type="modified residue" description="4-aspartylphosphate" evidence="2">
    <location>
        <position position="51"/>
    </location>
</feature>
<accession>A0ABW0T1K1</accession>
<comment type="caution">
    <text evidence="6">The sequence shown here is derived from an EMBL/GenBank/DDBJ whole genome shotgun (WGS) entry which is preliminary data.</text>
</comment>
<dbReference type="InterPro" id="IPR036388">
    <property type="entry name" value="WH-like_DNA-bd_sf"/>
</dbReference>
<dbReference type="InterPro" id="IPR016032">
    <property type="entry name" value="Sig_transdc_resp-reg_C-effctor"/>
</dbReference>
<dbReference type="Proteomes" id="UP001596111">
    <property type="component" value="Unassembled WGS sequence"/>
</dbReference>
<dbReference type="InterPro" id="IPR001789">
    <property type="entry name" value="Sig_transdc_resp-reg_receiver"/>
</dbReference>
<dbReference type="PANTHER" id="PTHR48111">
    <property type="entry name" value="REGULATOR OF RPOS"/>
    <property type="match status" value="1"/>
</dbReference>
<keyword evidence="1 3" id="KW-0238">DNA-binding</keyword>
<dbReference type="Gene3D" id="3.40.50.2300">
    <property type="match status" value="1"/>
</dbReference>
<evidence type="ECO:0000259" key="5">
    <source>
        <dbReference type="PROSITE" id="PS51755"/>
    </source>
</evidence>
<evidence type="ECO:0000313" key="7">
    <source>
        <dbReference type="Proteomes" id="UP001596111"/>
    </source>
</evidence>
<dbReference type="RefSeq" id="WP_377329038.1">
    <property type="nucleotide sequence ID" value="NZ_JBHSNG010000022.1"/>
</dbReference>